<sequence length="156" mass="18226">MLKGLRRLFFFTVPEAARFITTSHDTPQGTSEQRWREWENGESPIPESLIVRMKELNEWRSLALDATADNIRIQMREKGGAPKAIFVIWYDTLDDWMTLPKRDPVMWRLQQSVCAALLGTFDTVKLVRFDMANYQNWLSGREDSEALRAEWASTQQ</sequence>
<proteinExistence type="predicted"/>
<comment type="caution">
    <text evidence="1">The sequence shown here is derived from an EMBL/GenBank/DDBJ whole genome shotgun (WGS) entry which is preliminary data.</text>
</comment>
<dbReference type="Proteomes" id="UP001574673">
    <property type="component" value="Unassembled WGS sequence"/>
</dbReference>
<gene>
    <name evidence="1" type="ORF">ABCS64_05995</name>
</gene>
<evidence type="ECO:0000313" key="1">
    <source>
        <dbReference type="EMBL" id="MFA9949876.1"/>
    </source>
</evidence>
<reference evidence="2" key="1">
    <citation type="submission" date="2024-06" db="EMBL/GenBank/DDBJ databases">
        <title>Radixoralia hellwigii gen. nov., sp nov., isolated from a root canal in the human oral cavity.</title>
        <authorList>
            <person name="Bartsch S."/>
            <person name="Wittmer A."/>
            <person name="Schulz A.-K."/>
            <person name="Neumann-Schaal M."/>
            <person name="Wolf J."/>
            <person name="Gronow S."/>
            <person name="Tennert C."/>
            <person name="Haecker G."/>
            <person name="Cieplik F."/>
            <person name="Al-Ahmad A."/>
        </authorList>
    </citation>
    <scope>NUCLEOTIDE SEQUENCE [LARGE SCALE GENOMIC DNA]</scope>
    <source>
        <strain evidence="2">Wk13</strain>
    </source>
</reference>
<keyword evidence="2" id="KW-1185">Reference proteome</keyword>
<dbReference type="Gene3D" id="1.10.3100.10">
    <property type="entry name" value="Putative cytoplasmic protein"/>
    <property type="match status" value="1"/>
</dbReference>
<protein>
    <submittedName>
        <fullName evidence="1">DUF1870 family protein</fullName>
    </submittedName>
</protein>
<dbReference type="InterPro" id="IPR027910">
    <property type="entry name" value="YdiL_sf"/>
</dbReference>
<name>A0ABV4UET8_9RHOO</name>
<accession>A0ABV4UET8</accession>
<evidence type="ECO:0000313" key="2">
    <source>
        <dbReference type="Proteomes" id="UP001574673"/>
    </source>
</evidence>
<dbReference type="InterPro" id="IPR010982">
    <property type="entry name" value="Lambda_DNA-bd_dom_sf"/>
</dbReference>
<organism evidence="1 2">
    <name type="scientific">Dentiradicibacter hellwigii</name>
    <dbReference type="NCBI Taxonomy" id="3149053"/>
    <lineage>
        <taxon>Bacteria</taxon>
        <taxon>Pseudomonadati</taxon>
        <taxon>Pseudomonadota</taxon>
        <taxon>Betaproteobacteria</taxon>
        <taxon>Rhodocyclales</taxon>
        <taxon>Rhodocyclaceae</taxon>
        <taxon>Dentiradicibacter</taxon>
    </lineage>
</organism>
<dbReference type="Pfam" id="PF08965">
    <property type="entry name" value="Aca2_YdiL"/>
    <property type="match status" value="1"/>
</dbReference>
<dbReference type="EMBL" id="JBEUWX010000002">
    <property type="protein sequence ID" value="MFA9949876.1"/>
    <property type="molecule type" value="Genomic_DNA"/>
</dbReference>
<dbReference type="SUPFAM" id="SSF47413">
    <property type="entry name" value="lambda repressor-like DNA-binding domains"/>
    <property type="match status" value="1"/>
</dbReference>
<dbReference type="InterPro" id="IPR015060">
    <property type="entry name" value="Aca2_YdiL-like"/>
</dbReference>